<dbReference type="InterPro" id="IPR001623">
    <property type="entry name" value="DnaJ_domain"/>
</dbReference>
<dbReference type="PRINTS" id="PR00625">
    <property type="entry name" value="JDOMAIN"/>
</dbReference>
<feature type="region of interest" description="Disordered" evidence="1">
    <location>
        <begin position="74"/>
        <end position="156"/>
    </location>
</feature>
<evidence type="ECO:0000259" key="2">
    <source>
        <dbReference type="PROSITE" id="PS50076"/>
    </source>
</evidence>
<feature type="domain" description="J" evidence="2">
    <location>
        <begin position="7"/>
        <end position="68"/>
    </location>
</feature>
<dbReference type="EMBL" id="CAJNNW010026083">
    <property type="protein sequence ID" value="CAE8682577.1"/>
    <property type="molecule type" value="Genomic_DNA"/>
</dbReference>
<dbReference type="PROSITE" id="PS00636">
    <property type="entry name" value="DNAJ_1"/>
    <property type="match status" value="1"/>
</dbReference>
<dbReference type="PANTHER" id="PTHR24074">
    <property type="entry name" value="CO-CHAPERONE PROTEIN DJLA"/>
    <property type="match status" value="1"/>
</dbReference>
<evidence type="ECO:0000256" key="1">
    <source>
        <dbReference type="SAM" id="MobiDB-lite"/>
    </source>
</evidence>
<sequence length="523" mass="56757">MAGTLLDFYGALGIDESASESDVRSAYRRRALATHPDKGGEAEVFRLVVEAFELLADPSRRLAYDQKLRLLRGAGGRGHNRCTTPASSSAAAPAAPAAAQASRAESVQQKRGPKSAGSGPPRCSTEAKQQQAPSQGGRSASTGAQPASTSEECAAGCADRKTAEEILLKLMEMRMQKAVRMLLQDLSAAVLRQLVALLSSDDQPGNKEPVGAGLPRAAASQDDGSFEVPNCVADSSSAESEPSSSDSEANCHEPEPLHAISDEVHAEKRPNSTLPGSSRMRGVVKKGRLFVPGIGIEGVVVRTQGLPSLDSAIDMHISLVRCRQLVHTYLDQGMDLSQAFSRSVNTVKEERKDSGATPMQLNFRVRFPKGRMVYFKTSSFDEFIVALSTRSQHKRCRAAEDLNQRDLRARLKKRRWLKELILSLQLSLQQKALLSRWGVRELPAGIELATLVSQDDSLCAVLQLLDGTSRSGPFRKTRAQAQKDLVELRELQRTLGDQAACDEVARRDLDAMTAFFMQQSSST</sequence>
<accession>A0A813JTL2</accession>
<feature type="compositionally biased region" description="Polar residues" evidence="1">
    <location>
        <begin position="126"/>
        <end position="151"/>
    </location>
</feature>
<dbReference type="Pfam" id="PF00226">
    <property type="entry name" value="DnaJ"/>
    <property type="match status" value="1"/>
</dbReference>
<feature type="compositionally biased region" description="Low complexity" evidence="1">
    <location>
        <begin position="233"/>
        <end position="248"/>
    </location>
</feature>
<comment type="caution">
    <text evidence="3">The sequence shown here is derived from an EMBL/GenBank/DDBJ whole genome shotgun (WGS) entry which is preliminary data.</text>
</comment>
<dbReference type="SMART" id="SM00271">
    <property type="entry name" value="DnaJ"/>
    <property type="match status" value="1"/>
</dbReference>
<dbReference type="InterPro" id="IPR018253">
    <property type="entry name" value="DnaJ_domain_CS"/>
</dbReference>
<evidence type="ECO:0000313" key="4">
    <source>
        <dbReference type="Proteomes" id="UP000626109"/>
    </source>
</evidence>
<dbReference type="Gene3D" id="1.10.287.110">
    <property type="entry name" value="DnaJ domain"/>
    <property type="match status" value="1"/>
</dbReference>
<gene>
    <name evidence="3" type="ORF">PGLA2088_LOCUS23019</name>
</gene>
<feature type="region of interest" description="Disordered" evidence="1">
    <location>
        <begin position="201"/>
        <end position="279"/>
    </location>
</feature>
<dbReference type="AlphaFoldDB" id="A0A813JTL2"/>
<dbReference type="InterPro" id="IPR050817">
    <property type="entry name" value="DjlA_DnaK_co-chaperone"/>
</dbReference>
<name>A0A813JTL2_POLGL</name>
<dbReference type="CDD" id="cd06257">
    <property type="entry name" value="DnaJ"/>
    <property type="match status" value="1"/>
</dbReference>
<dbReference type="PROSITE" id="PS50076">
    <property type="entry name" value="DNAJ_2"/>
    <property type="match status" value="1"/>
</dbReference>
<dbReference type="SUPFAM" id="SSF46565">
    <property type="entry name" value="Chaperone J-domain"/>
    <property type="match status" value="1"/>
</dbReference>
<reference evidence="3" key="1">
    <citation type="submission" date="2021-02" db="EMBL/GenBank/DDBJ databases">
        <authorList>
            <person name="Dougan E. K."/>
            <person name="Rhodes N."/>
            <person name="Thang M."/>
            <person name="Chan C."/>
        </authorList>
    </citation>
    <scope>NUCLEOTIDE SEQUENCE</scope>
</reference>
<feature type="compositionally biased region" description="Basic and acidic residues" evidence="1">
    <location>
        <begin position="249"/>
        <end position="270"/>
    </location>
</feature>
<evidence type="ECO:0000313" key="3">
    <source>
        <dbReference type="EMBL" id="CAE8682577.1"/>
    </source>
</evidence>
<dbReference type="Proteomes" id="UP000626109">
    <property type="component" value="Unassembled WGS sequence"/>
</dbReference>
<feature type="compositionally biased region" description="Low complexity" evidence="1">
    <location>
        <begin position="85"/>
        <end position="104"/>
    </location>
</feature>
<organism evidence="3 4">
    <name type="scientific">Polarella glacialis</name>
    <name type="common">Dinoflagellate</name>
    <dbReference type="NCBI Taxonomy" id="89957"/>
    <lineage>
        <taxon>Eukaryota</taxon>
        <taxon>Sar</taxon>
        <taxon>Alveolata</taxon>
        <taxon>Dinophyceae</taxon>
        <taxon>Suessiales</taxon>
        <taxon>Suessiaceae</taxon>
        <taxon>Polarella</taxon>
    </lineage>
</organism>
<proteinExistence type="predicted"/>
<protein>
    <recommendedName>
        <fullName evidence="2">J domain-containing protein</fullName>
    </recommendedName>
</protein>
<dbReference type="InterPro" id="IPR036869">
    <property type="entry name" value="J_dom_sf"/>
</dbReference>